<proteinExistence type="predicted"/>
<evidence type="ECO:0000313" key="3">
    <source>
        <dbReference type="Proteomes" id="UP000654075"/>
    </source>
</evidence>
<feature type="region of interest" description="Disordered" evidence="1">
    <location>
        <begin position="280"/>
        <end position="303"/>
    </location>
</feature>
<evidence type="ECO:0000313" key="2">
    <source>
        <dbReference type="EMBL" id="CAE8642322.1"/>
    </source>
</evidence>
<name>A0A813HY42_POLGL</name>
<feature type="compositionally biased region" description="Low complexity" evidence="1">
    <location>
        <begin position="115"/>
        <end position="126"/>
    </location>
</feature>
<sequence>MAREVSSRLDALECSRRAVASPASARLTAASLAEVSLVQEESPEPHPWLLADGRLQTARLEGENVALKRAVMKARSEIDDLLRGRAVAEARVMSLAEENMAAAEALRTCAGGTSGPAAASPSSATALKETSAERAEPRGACPEAGSHAQSSAATSLRRLLLLPESLGELEAVAPVTVQTLASPSMSRNRPGSPLAARSFFTRSPSASSQTEALGSRILGPGLGLGGGDSMAACNNSSLSLDSQRMGEPDGQARTKLLQTSDEICRRMEAILARRGKNLEAVKSPNGGCTQADSNTPCTGEGGG</sequence>
<comment type="caution">
    <text evidence="2">The sequence shown here is derived from an EMBL/GenBank/DDBJ whole genome shotgun (WGS) entry which is preliminary data.</text>
</comment>
<dbReference type="AlphaFoldDB" id="A0A813HY42"/>
<evidence type="ECO:0000256" key="1">
    <source>
        <dbReference type="SAM" id="MobiDB-lite"/>
    </source>
</evidence>
<reference evidence="2" key="1">
    <citation type="submission" date="2021-02" db="EMBL/GenBank/DDBJ databases">
        <authorList>
            <person name="Dougan E. K."/>
            <person name="Rhodes N."/>
            <person name="Thang M."/>
            <person name="Chan C."/>
        </authorList>
    </citation>
    <scope>NUCLEOTIDE SEQUENCE</scope>
</reference>
<dbReference type="EMBL" id="CAJNNV010033152">
    <property type="protein sequence ID" value="CAE8642322.1"/>
    <property type="molecule type" value="Genomic_DNA"/>
</dbReference>
<dbReference type="Proteomes" id="UP000654075">
    <property type="component" value="Unassembled WGS sequence"/>
</dbReference>
<accession>A0A813HY42</accession>
<dbReference type="OrthoDB" id="441168at2759"/>
<keyword evidence="3" id="KW-1185">Reference proteome</keyword>
<gene>
    <name evidence="2" type="ORF">PGLA1383_LOCUS56829</name>
</gene>
<feature type="compositionally biased region" description="Polar residues" evidence="1">
    <location>
        <begin position="286"/>
        <end position="297"/>
    </location>
</feature>
<feature type="region of interest" description="Disordered" evidence="1">
    <location>
        <begin position="110"/>
        <end position="149"/>
    </location>
</feature>
<organism evidence="2 3">
    <name type="scientific">Polarella glacialis</name>
    <name type="common">Dinoflagellate</name>
    <dbReference type="NCBI Taxonomy" id="89957"/>
    <lineage>
        <taxon>Eukaryota</taxon>
        <taxon>Sar</taxon>
        <taxon>Alveolata</taxon>
        <taxon>Dinophyceae</taxon>
        <taxon>Suessiales</taxon>
        <taxon>Suessiaceae</taxon>
        <taxon>Polarella</taxon>
    </lineage>
</organism>
<protein>
    <submittedName>
        <fullName evidence="2">Uncharacterized protein</fullName>
    </submittedName>
</protein>